<proteinExistence type="inferred from homology"/>
<dbReference type="OrthoDB" id="9812626at2"/>
<reference evidence="7 8" key="1">
    <citation type="submission" date="2017-04" db="EMBL/GenBank/DDBJ databases">
        <authorList>
            <person name="Afonso C.L."/>
            <person name="Miller P.J."/>
            <person name="Scott M.A."/>
            <person name="Spackman E."/>
            <person name="Goraichik I."/>
            <person name="Dimitrov K.M."/>
            <person name="Suarez D.L."/>
            <person name="Swayne D.E."/>
        </authorList>
    </citation>
    <scope>NUCLEOTIDE SEQUENCE [LARGE SCALE GENOMIC DNA]</scope>
    <source>
        <strain evidence="7 8">KR-140</strain>
    </source>
</reference>
<dbReference type="InterPro" id="IPR015421">
    <property type="entry name" value="PyrdxlP-dep_Trfase_major"/>
</dbReference>
<evidence type="ECO:0000256" key="6">
    <source>
        <dbReference type="PIRNR" id="PIRNR038800"/>
    </source>
</evidence>
<dbReference type="SUPFAM" id="SSF53383">
    <property type="entry name" value="PLP-dependent transferases"/>
    <property type="match status" value="1"/>
</dbReference>
<evidence type="ECO:0000256" key="3">
    <source>
        <dbReference type="ARBA" id="ARBA00022898"/>
    </source>
</evidence>
<dbReference type="GO" id="GO:0030170">
    <property type="term" value="F:pyridoxal phosphate binding"/>
    <property type="evidence" value="ECO:0007669"/>
    <property type="project" value="UniProtKB-UniRule"/>
</dbReference>
<dbReference type="GO" id="GO:0019805">
    <property type="term" value="P:quinolinate biosynthetic process"/>
    <property type="evidence" value="ECO:0007669"/>
    <property type="project" value="UniProtKB-UniRule"/>
</dbReference>
<dbReference type="UniPathway" id="UPA00334">
    <property type="reaction ID" value="UER00455"/>
</dbReference>
<dbReference type="NCBIfam" id="TIGR01814">
    <property type="entry name" value="kynureninase"/>
    <property type="match status" value="1"/>
</dbReference>
<feature type="binding site" evidence="4">
    <location>
        <position position="189"/>
    </location>
    <ligand>
        <name>pyridoxal 5'-phosphate</name>
        <dbReference type="ChEBI" id="CHEBI:597326"/>
    </ligand>
</feature>
<protein>
    <recommendedName>
        <fullName evidence="4 5">Kynureninase</fullName>
        <ecNumber evidence="4 5">3.7.1.3</ecNumber>
    </recommendedName>
    <alternativeName>
        <fullName evidence="4">L-kynurenine hydrolase</fullName>
    </alternativeName>
</protein>
<evidence type="ECO:0000256" key="1">
    <source>
        <dbReference type="ARBA" id="ARBA00022642"/>
    </source>
</evidence>
<feature type="binding site" evidence="4">
    <location>
        <position position="268"/>
    </location>
    <ligand>
        <name>pyridoxal 5'-phosphate</name>
        <dbReference type="ChEBI" id="CHEBI:597326"/>
    </ligand>
</feature>
<dbReference type="GO" id="GO:0005737">
    <property type="term" value="C:cytoplasm"/>
    <property type="evidence" value="ECO:0007669"/>
    <property type="project" value="UniProtKB-UniRule"/>
</dbReference>
<dbReference type="STRING" id="695939.SAMN00790413_00814"/>
<comment type="catalytic activity">
    <reaction evidence="6">
        <text>3-hydroxy-L-kynurenine + H2O = 3-hydroxyanthranilate + L-alanine + H(+)</text>
        <dbReference type="Rhea" id="RHEA:25143"/>
        <dbReference type="ChEBI" id="CHEBI:15377"/>
        <dbReference type="ChEBI" id="CHEBI:15378"/>
        <dbReference type="ChEBI" id="CHEBI:36559"/>
        <dbReference type="ChEBI" id="CHEBI:57972"/>
        <dbReference type="ChEBI" id="CHEBI:58125"/>
        <dbReference type="EC" id="3.7.1.3"/>
    </reaction>
</comment>
<evidence type="ECO:0000256" key="2">
    <source>
        <dbReference type="ARBA" id="ARBA00022801"/>
    </source>
</evidence>
<evidence type="ECO:0000313" key="8">
    <source>
        <dbReference type="Proteomes" id="UP000192582"/>
    </source>
</evidence>
<comment type="cofactor">
    <cofactor evidence="4 6">
        <name>pyridoxal 5'-phosphate</name>
        <dbReference type="ChEBI" id="CHEBI:597326"/>
    </cofactor>
</comment>
<keyword evidence="1 4" id="KW-0662">Pyridine nucleotide biosynthesis</keyword>
<dbReference type="InterPro" id="IPR010111">
    <property type="entry name" value="Kynureninase"/>
</dbReference>
<feature type="binding site" evidence="4">
    <location>
        <position position="76"/>
    </location>
    <ligand>
        <name>pyridoxal 5'-phosphate</name>
        <dbReference type="ChEBI" id="CHEBI:597326"/>
    </ligand>
</feature>
<keyword evidence="2 4" id="KW-0378">Hydrolase</keyword>
<feature type="binding site" evidence="4">
    <location>
        <position position="77"/>
    </location>
    <ligand>
        <name>pyridoxal 5'-phosphate</name>
        <dbReference type="ChEBI" id="CHEBI:597326"/>
    </ligand>
</feature>
<dbReference type="GO" id="GO:0097053">
    <property type="term" value="P:L-kynurenine catabolic process"/>
    <property type="evidence" value="ECO:0007669"/>
    <property type="project" value="UniProtKB-UniRule"/>
</dbReference>
<organism evidence="7 8">
    <name type="scientific">Deinococcus hopiensis KR-140</name>
    <dbReference type="NCBI Taxonomy" id="695939"/>
    <lineage>
        <taxon>Bacteria</taxon>
        <taxon>Thermotogati</taxon>
        <taxon>Deinococcota</taxon>
        <taxon>Deinococci</taxon>
        <taxon>Deinococcales</taxon>
        <taxon>Deinococcaceae</taxon>
        <taxon>Deinococcus</taxon>
    </lineage>
</organism>
<comment type="caution">
    <text evidence="4">Lacks conserved residue(s) required for the propagation of feature annotation.</text>
</comment>
<comment type="function">
    <text evidence="4 6">Catalyzes the cleavage of L-kynurenine (L-Kyn) and L-3-hydroxykynurenine (L-3OHKyn) into anthranilic acid (AA) and 3-hydroxyanthranilic acid (3-OHAA), respectively.</text>
</comment>
<comment type="subunit">
    <text evidence="4 6">Homodimer.</text>
</comment>
<dbReference type="PANTHER" id="PTHR14084">
    <property type="entry name" value="KYNURENINASE"/>
    <property type="match status" value="1"/>
</dbReference>
<dbReference type="PIRSF" id="PIRSF038800">
    <property type="entry name" value="KYNU"/>
    <property type="match status" value="1"/>
</dbReference>
<feature type="binding site" evidence="4">
    <location>
        <position position="211"/>
    </location>
    <ligand>
        <name>pyridoxal 5'-phosphate</name>
        <dbReference type="ChEBI" id="CHEBI:597326"/>
    </ligand>
</feature>
<dbReference type="EC" id="3.7.1.3" evidence="4 5"/>
<feature type="binding site" evidence="4">
    <location>
        <begin position="109"/>
        <end position="112"/>
    </location>
    <ligand>
        <name>pyridoxal 5'-phosphate</name>
        <dbReference type="ChEBI" id="CHEBI:597326"/>
    </ligand>
</feature>
<dbReference type="Gene3D" id="3.90.1150.10">
    <property type="entry name" value="Aspartate Aminotransferase, domain 1"/>
    <property type="match status" value="1"/>
</dbReference>
<feature type="binding site" evidence="4">
    <location>
        <position position="240"/>
    </location>
    <ligand>
        <name>pyridoxal 5'-phosphate</name>
        <dbReference type="ChEBI" id="CHEBI:597326"/>
    </ligand>
</feature>
<evidence type="ECO:0000256" key="5">
    <source>
        <dbReference type="NCBIfam" id="TIGR01814"/>
    </source>
</evidence>
<dbReference type="AlphaFoldDB" id="A0A1W1VAQ5"/>
<dbReference type="EMBL" id="FWWU01000009">
    <property type="protein sequence ID" value="SMB90557.1"/>
    <property type="molecule type" value="Genomic_DNA"/>
</dbReference>
<feature type="binding site" evidence="4">
    <location>
        <position position="186"/>
    </location>
    <ligand>
        <name>pyridoxal 5'-phosphate</name>
        <dbReference type="ChEBI" id="CHEBI:597326"/>
    </ligand>
</feature>
<evidence type="ECO:0000256" key="4">
    <source>
        <dbReference type="HAMAP-Rule" id="MF_01970"/>
    </source>
</evidence>
<comment type="pathway">
    <text evidence="4 6">Amino-acid degradation; L-kynurenine degradation; L-alanine and anthranilate from L-kynurenine: step 1/1.</text>
</comment>
<comment type="pathway">
    <text evidence="4 6">Cofactor biosynthesis; NAD(+) biosynthesis; quinolinate from L-kynurenine: step 2/3.</text>
</comment>
<evidence type="ECO:0000313" key="7">
    <source>
        <dbReference type="EMBL" id="SMB90557.1"/>
    </source>
</evidence>
<gene>
    <name evidence="4" type="primary">kynU</name>
    <name evidence="7" type="ORF">SAMN00790413_00814</name>
</gene>
<dbReference type="GO" id="GO:0019441">
    <property type="term" value="P:L-tryptophan catabolic process to kynurenine"/>
    <property type="evidence" value="ECO:0007669"/>
    <property type="project" value="TreeGrafter"/>
</dbReference>
<name>A0A1W1VAQ5_9DEIO</name>
<dbReference type="Proteomes" id="UP000192582">
    <property type="component" value="Unassembled WGS sequence"/>
</dbReference>
<dbReference type="InterPro" id="IPR015424">
    <property type="entry name" value="PyrdxlP-dep_Trfase"/>
</dbReference>
<keyword evidence="8" id="KW-1185">Reference proteome</keyword>
<comment type="catalytic activity">
    <reaction evidence="4 6">
        <text>L-kynurenine + H2O = anthranilate + L-alanine + H(+)</text>
        <dbReference type="Rhea" id="RHEA:16813"/>
        <dbReference type="ChEBI" id="CHEBI:15377"/>
        <dbReference type="ChEBI" id="CHEBI:15378"/>
        <dbReference type="ChEBI" id="CHEBI:16567"/>
        <dbReference type="ChEBI" id="CHEBI:57959"/>
        <dbReference type="ChEBI" id="CHEBI:57972"/>
        <dbReference type="EC" id="3.7.1.3"/>
    </reaction>
</comment>
<dbReference type="InterPro" id="IPR015422">
    <property type="entry name" value="PyrdxlP-dep_Trfase_small"/>
</dbReference>
<sequence length="398" mass="42853">MRRDMFAIPPGIYMDGNSLGLMPHAAREAVLRRLDDWQRDAVGGWDAWFNLAESLSPSMARLVGARPHEVIATGSITANLHALLATLYRPEGPSSEKGRRHLVATSLDFPSDVYALQSWAEREGAEVRLIPSRDGHTLHADDILTALADDVAVAVLPTVLYRSGQLLDVEGLTRAAHERGVLIGWDAAHSVGSVPHALHDAGADFAVWCHYKYVNAGPGAPGGLFLHERHHGQAPGLRGWWGHAKDTQFEMAHHFRPAAGAGAYQLGTPPILALAGLEGALAVFDSVTMEEVRARSLELTSRLMALAEAHLPEMQVVTPHDPACRGGHVALAHPEAQALSVALRARGIVPDFRQPDILRLAPVALYNTEAEVEETVGALRELLRTGAHREVGAAGLVT</sequence>
<comment type="similarity">
    <text evidence="4 6">Belongs to the kynureninase family.</text>
</comment>
<dbReference type="PANTHER" id="PTHR14084:SF0">
    <property type="entry name" value="KYNURENINASE"/>
    <property type="match status" value="1"/>
</dbReference>
<dbReference type="GO" id="GO:0043420">
    <property type="term" value="P:anthranilate metabolic process"/>
    <property type="evidence" value="ECO:0007669"/>
    <property type="project" value="TreeGrafter"/>
</dbReference>
<dbReference type="Gene3D" id="3.40.640.10">
    <property type="entry name" value="Type I PLP-dependent aspartate aminotransferase-like (Major domain)"/>
    <property type="match status" value="1"/>
</dbReference>
<dbReference type="GO" id="GO:0009435">
    <property type="term" value="P:NAD+ biosynthetic process"/>
    <property type="evidence" value="ECO:0007669"/>
    <property type="project" value="UniProtKB-UniRule"/>
</dbReference>
<keyword evidence="3 4" id="KW-0663">Pyridoxal phosphate</keyword>
<feature type="modified residue" description="N6-(pyridoxal phosphate)lysine" evidence="4">
    <location>
        <position position="212"/>
    </location>
</feature>
<dbReference type="HAMAP" id="MF_01970">
    <property type="entry name" value="Kynureninase"/>
    <property type="match status" value="1"/>
</dbReference>
<dbReference type="GO" id="GO:0030429">
    <property type="term" value="F:kynureninase activity"/>
    <property type="evidence" value="ECO:0007669"/>
    <property type="project" value="UniProtKB-UniRule"/>
</dbReference>
<accession>A0A1W1VAQ5</accession>
<dbReference type="Pfam" id="PF22580">
    <property type="entry name" value="KYNU_C"/>
    <property type="match status" value="1"/>
</dbReference>
<dbReference type="UniPathway" id="UPA00253">
    <property type="reaction ID" value="UER00329"/>
</dbReference>